<keyword evidence="1" id="KW-0732">Signal</keyword>
<comment type="caution">
    <text evidence="3">The sequence shown here is derived from an EMBL/GenBank/DDBJ whole genome shotgun (WGS) entry which is preliminary data.</text>
</comment>
<evidence type="ECO:0000313" key="4">
    <source>
        <dbReference type="Proteomes" id="UP000470384"/>
    </source>
</evidence>
<dbReference type="RefSeq" id="WP_160587376.1">
    <property type="nucleotide sequence ID" value="NZ_BMHN01000001.1"/>
</dbReference>
<feature type="chain" id="PRO_5032967347" description="PepSY domain-containing protein" evidence="1">
    <location>
        <begin position="36"/>
        <end position="132"/>
    </location>
</feature>
<evidence type="ECO:0000259" key="2">
    <source>
        <dbReference type="Pfam" id="PF03413"/>
    </source>
</evidence>
<gene>
    <name evidence="3" type="ORF">GTQ45_06505</name>
</gene>
<keyword evidence="4" id="KW-1185">Reference proteome</keyword>
<dbReference type="AlphaFoldDB" id="A0A845QB59"/>
<dbReference type="GeneID" id="300655156"/>
<organism evidence="3 4">
    <name type="scientific">Pyruvatibacter mobilis</name>
    <dbReference type="NCBI Taxonomy" id="1712261"/>
    <lineage>
        <taxon>Bacteria</taxon>
        <taxon>Pseudomonadati</taxon>
        <taxon>Pseudomonadota</taxon>
        <taxon>Alphaproteobacteria</taxon>
        <taxon>Hyphomicrobiales</taxon>
        <taxon>Parvibaculaceae</taxon>
        <taxon>Pyruvatibacter</taxon>
    </lineage>
</organism>
<dbReference type="Proteomes" id="UP000470384">
    <property type="component" value="Unassembled WGS sequence"/>
</dbReference>
<reference evidence="3 4" key="1">
    <citation type="journal article" date="2016" name="Int. J. Syst. Evol. Microbiol.">
        <title>Pyruvatibacter mobilis gen. nov., sp. nov., a marine bacterium from the culture broth of Picochlorum sp. 122.</title>
        <authorList>
            <person name="Wang G."/>
            <person name="Tang M."/>
            <person name="Wu H."/>
            <person name="Dai S."/>
            <person name="Li T."/>
            <person name="Chen C."/>
            <person name="He H."/>
            <person name="Fan J."/>
            <person name="Xiang W."/>
            <person name="Li X."/>
        </authorList>
    </citation>
    <scope>NUCLEOTIDE SEQUENCE [LARGE SCALE GENOMIC DNA]</scope>
    <source>
        <strain evidence="3 4">GYP-11</strain>
    </source>
</reference>
<proteinExistence type="predicted"/>
<feature type="signal peptide" evidence="1">
    <location>
        <begin position="1"/>
        <end position="35"/>
    </location>
</feature>
<dbReference type="Pfam" id="PF03413">
    <property type="entry name" value="PepSY"/>
    <property type="match status" value="1"/>
</dbReference>
<dbReference type="EMBL" id="WXYQ01000005">
    <property type="protein sequence ID" value="NBG95380.1"/>
    <property type="molecule type" value="Genomic_DNA"/>
</dbReference>
<dbReference type="OrthoDB" id="7856745at2"/>
<evidence type="ECO:0000313" key="3">
    <source>
        <dbReference type="EMBL" id="NBG95380.1"/>
    </source>
</evidence>
<name>A0A845QB59_9HYPH</name>
<accession>A0A845QB59</accession>
<feature type="domain" description="PepSY" evidence="2">
    <location>
        <begin position="73"/>
        <end position="129"/>
    </location>
</feature>
<protein>
    <recommendedName>
        <fullName evidence="2">PepSY domain-containing protein</fullName>
    </recommendedName>
</protein>
<dbReference type="InterPro" id="IPR025711">
    <property type="entry name" value="PepSY"/>
</dbReference>
<evidence type="ECO:0000256" key="1">
    <source>
        <dbReference type="SAM" id="SignalP"/>
    </source>
</evidence>
<sequence length="132" mass="14313">MWTTIAHITPSNAATSLRRAGLAALLVLAAMMATGAMPAAASARTEMEVGVRQHRAAEPDRREWQMVQRADVLPLETVLGIARREIGGGELLEVDLNDRTGVYRLKMLRANDAVVVVIVDGKTGRVLDVRGR</sequence>